<dbReference type="InterPro" id="IPR015422">
    <property type="entry name" value="PyrdxlP-dep_Trfase_small"/>
</dbReference>
<dbReference type="Proteomes" id="UP000677054">
    <property type="component" value="Unassembled WGS sequence"/>
</dbReference>
<dbReference type="Pfam" id="PF00202">
    <property type="entry name" value="Aminotran_3"/>
    <property type="match status" value="1"/>
</dbReference>
<evidence type="ECO:0000313" key="4">
    <source>
        <dbReference type="EMBL" id="CAD7246298.1"/>
    </source>
</evidence>
<dbReference type="AlphaFoldDB" id="A0A7R8XAW1"/>
<evidence type="ECO:0000256" key="1">
    <source>
        <dbReference type="ARBA" id="ARBA00008954"/>
    </source>
</evidence>
<dbReference type="PANTHER" id="PTHR45688">
    <property type="match status" value="1"/>
</dbReference>
<dbReference type="GO" id="GO:0030170">
    <property type="term" value="F:pyridoxal phosphate binding"/>
    <property type="evidence" value="ECO:0007669"/>
    <property type="project" value="InterPro"/>
</dbReference>
<evidence type="ECO:0008006" key="6">
    <source>
        <dbReference type="Google" id="ProtNLM"/>
    </source>
</evidence>
<proteinExistence type="inferred from homology"/>
<dbReference type="PANTHER" id="PTHR45688:SF13">
    <property type="entry name" value="ALANINE--GLYOXYLATE AMINOTRANSFERASE 2-LIKE"/>
    <property type="match status" value="1"/>
</dbReference>
<dbReference type="EMBL" id="LR900610">
    <property type="protein sequence ID" value="CAD7246298.1"/>
    <property type="molecule type" value="Genomic_DNA"/>
</dbReference>
<keyword evidence="5" id="KW-1185">Reference proteome</keyword>
<dbReference type="OrthoDB" id="10261433at2759"/>
<evidence type="ECO:0000313" key="5">
    <source>
        <dbReference type="Proteomes" id="UP000677054"/>
    </source>
</evidence>
<evidence type="ECO:0000256" key="2">
    <source>
        <dbReference type="ARBA" id="ARBA00022898"/>
    </source>
</evidence>
<dbReference type="CDD" id="cd00610">
    <property type="entry name" value="OAT_like"/>
    <property type="match status" value="1"/>
</dbReference>
<dbReference type="EMBL" id="CAJPEV010001093">
    <property type="protein sequence ID" value="CAG0890671.1"/>
    <property type="molecule type" value="Genomic_DNA"/>
</dbReference>
<dbReference type="PROSITE" id="PS00600">
    <property type="entry name" value="AA_TRANSFER_CLASS_3"/>
    <property type="match status" value="1"/>
</dbReference>
<name>A0A7R8XAW1_9CRUS</name>
<dbReference type="GO" id="GO:0008483">
    <property type="term" value="F:transaminase activity"/>
    <property type="evidence" value="ECO:0007669"/>
    <property type="project" value="InterPro"/>
</dbReference>
<dbReference type="GO" id="GO:0005739">
    <property type="term" value="C:mitochondrion"/>
    <property type="evidence" value="ECO:0007669"/>
    <property type="project" value="TreeGrafter"/>
</dbReference>
<evidence type="ECO:0000256" key="3">
    <source>
        <dbReference type="RuleBase" id="RU003560"/>
    </source>
</evidence>
<protein>
    <recommendedName>
        <fullName evidence="6">Ethanolamine-phosphate phospho-lyase</fullName>
    </recommendedName>
</protein>
<dbReference type="InterPro" id="IPR005814">
    <property type="entry name" value="Aminotrans_3"/>
</dbReference>
<dbReference type="InterPro" id="IPR015424">
    <property type="entry name" value="PyrdxlP-dep_Trfase"/>
</dbReference>
<dbReference type="Gene3D" id="3.40.640.10">
    <property type="entry name" value="Type I PLP-dependent aspartate aminotransferase-like (Major domain)"/>
    <property type="match status" value="1"/>
</dbReference>
<organism evidence="4">
    <name type="scientific">Darwinula stevensoni</name>
    <dbReference type="NCBI Taxonomy" id="69355"/>
    <lineage>
        <taxon>Eukaryota</taxon>
        <taxon>Metazoa</taxon>
        <taxon>Ecdysozoa</taxon>
        <taxon>Arthropoda</taxon>
        <taxon>Crustacea</taxon>
        <taxon>Oligostraca</taxon>
        <taxon>Ostracoda</taxon>
        <taxon>Podocopa</taxon>
        <taxon>Podocopida</taxon>
        <taxon>Darwinulocopina</taxon>
        <taxon>Darwinuloidea</taxon>
        <taxon>Darwinulidae</taxon>
        <taxon>Darwinula</taxon>
    </lineage>
</organism>
<accession>A0A7R8XAW1</accession>
<keyword evidence="2 3" id="KW-0663">Pyridoxal phosphate</keyword>
<comment type="similarity">
    <text evidence="1 3">Belongs to the class-III pyridoxal-phosphate-dependent aminotransferase family.</text>
</comment>
<dbReference type="Gene3D" id="3.90.1150.10">
    <property type="entry name" value="Aspartate Aminotransferase, domain 1"/>
    <property type="match status" value="1"/>
</dbReference>
<dbReference type="SUPFAM" id="SSF53383">
    <property type="entry name" value="PLP-dependent transferases"/>
    <property type="match status" value="1"/>
</dbReference>
<dbReference type="InterPro" id="IPR049704">
    <property type="entry name" value="Aminotrans_3_PPA_site"/>
</dbReference>
<gene>
    <name evidence="4" type="ORF">DSTB1V02_LOCUS6151</name>
</gene>
<reference evidence="4" key="1">
    <citation type="submission" date="2020-11" db="EMBL/GenBank/DDBJ databases">
        <authorList>
            <person name="Tran Van P."/>
        </authorList>
    </citation>
    <scope>NUCLEOTIDE SEQUENCE</scope>
</reference>
<sequence>MSGSGIAAAEQLSKSDTLGLRKKHLGPSCSLFFEKDPLKIVRAEGQYMYDEDGRQYLDCINNVCHVGHCNKRVVEAACQQLSTLNTNSRFLYDNLSLYARKLCSLFPDPLSVVFFTNSGSEATDLALRLARAHTDSFITITLEHAYHGHVTSAMEVSPYKCPEGKMTLPPYVHVAPCPDSYRGKHRDADHGPEELGRLYAKEVKDICEKVTKGGDRVGAFIAESMQSCGGQIIFPPDYLRRTYECVREAGGVCIADEVQIGFGRVGTHWWAFETQGVVPDIVTLGKPIGNGHPLSAVVTTPEIAKSFHSTGIEFFSTFGGNPVSCAIGMAVIKEVEDRDLKTHAKEVGDYLVSSLRSLMPRFPMIGDVRGIGLFVGIDLVRDRELRTPATEEARRLLFRLRQEGVILSLDGPYDNVLKFKPPMTFSKANVDRIVLLLQRLIPEIKEDATAGFQKKPEACNALTADKPVSRNARICVAPLIQPPGDLLCGMRRAQGCQSRMKSGYIASCY</sequence>
<dbReference type="InterPro" id="IPR015421">
    <property type="entry name" value="PyrdxlP-dep_Trfase_major"/>
</dbReference>